<dbReference type="CDD" id="cd11386">
    <property type="entry name" value="MCP_signal"/>
    <property type="match status" value="1"/>
</dbReference>
<reference evidence="16 17" key="1">
    <citation type="submission" date="2016-10" db="EMBL/GenBank/DDBJ databases">
        <authorList>
            <person name="de Groot N.N."/>
        </authorList>
    </citation>
    <scope>NUCLEOTIDE SEQUENCE [LARGE SCALE GENOMIC DNA]</scope>
    <source>
        <strain evidence="16 17">JCM 18415</strain>
    </source>
</reference>
<keyword evidence="7 12" id="KW-1133">Transmembrane helix</keyword>
<dbReference type="InterPro" id="IPR013655">
    <property type="entry name" value="PAS_fold_3"/>
</dbReference>
<keyword evidence="4" id="KW-0145">Chemotaxis</keyword>
<dbReference type="Gene3D" id="3.30.450.20">
    <property type="entry name" value="PAS domain"/>
    <property type="match status" value="1"/>
</dbReference>
<dbReference type="PANTHER" id="PTHR32089">
    <property type="entry name" value="METHYL-ACCEPTING CHEMOTAXIS PROTEIN MCPB"/>
    <property type="match status" value="1"/>
</dbReference>
<dbReference type="FunFam" id="3.30.450.20:FF:000046">
    <property type="entry name" value="Aerotaxis sensor receptor"/>
    <property type="match status" value="1"/>
</dbReference>
<feature type="domain" description="Methyl-accepting transducer" evidence="13">
    <location>
        <begin position="245"/>
        <end position="481"/>
    </location>
</feature>
<dbReference type="PRINTS" id="PR00260">
    <property type="entry name" value="CHEMTRNSDUCR"/>
</dbReference>
<dbReference type="InterPro" id="IPR000727">
    <property type="entry name" value="T_SNARE_dom"/>
</dbReference>
<dbReference type="InterPro" id="IPR004090">
    <property type="entry name" value="Chemotax_Me-accpt_rcpt"/>
</dbReference>
<keyword evidence="9 11" id="KW-0807">Transducer</keyword>
<feature type="domain" description="T-SNARE coiled-coil homology" evidence="15">
    <location>
        <begin position="432"/>
        <end position="494"/>
    </location>
</feature>
<dbReference type="AlphaFoldDB" id="A0A1I6AM47"/>
<dbReference type="RefSeq" id="WP_090537278.1">
    <property type="nucleotide sequence ID" value="NZ_FOYD01000002.1"/>
</dbReference>
<dbReference type="GO" id="GO:0007165">
    <property type="term" value="P:signal transduction"/>
    <property type="evidence" value="ECO:0007669"/>
    <property type="project" value="UniProtKB-KW"/>
</dbReference>
<accession>A0A1I6AM47</accession>
<evidence type="ECO:0000256" key="8">
    <source>
        <dbReference type="ARBA" id="ARBA00023136"/>
    </source>
</evidence>
<dbReference type="PROSITE" id="PS50192">
    <property type="entry name" value="T_SNARE"/>
    <property type="match status" value="1"/>
</dbReference>
<dbReference type="PROSITE" id="PS50112">
    <property type="entry name" value="PAS"/>
    <property type="match status" value="1"/>
</dbReference>
<evidence type="ECO:0000256" key="10">
    <source>
        <dbReference type="ARBA" id="ARBA00029447"/>
    </source>
</evidence>
<evidence type="ECO:0000259" key="15">
    <source>
        <dbReference type="PROSITE" id="PS50192"/>
    </source>
</evidence>
<dbReference type="SMART" id="SM00283">
    <property type="entry name" value="MA"/>
    <property type="match status" value="1"/>
</dbReference>
<dbReference type="SUPFAM" id="SSF55785">
    <property type="entry name" value="PYP-like sensor domain (PAS domain)"/>
    <property type="match status" value="1"/>
</dbReference>
<evidence type="ECO:0000256" key="9">
    <source>
        <dbReference type="ARBA" id="ARBA00023224"/>
    </source>
</evidence>
<dbReference type="NCBIfam" id="TIGR00229">
    <property type="entry name" value="sensory_box"/>
    <property type="match status" value="1"/>
</dbReference>
<dbReference type="InterPro" id="IPR000014">
    <property type="entry name" value="PAS"/>
</dbReference>
<dbReference type="InterPro" id="IPR035965">
    <property type="entry name" value="PAS-like_dom_sf"/>
</dbReference>
<evidence type="ECO:0000256" key="6">
    <source>
        <dbReference type="ARBA" id="ARBA00022692"/>
    </source>
</evidence>
<dbReference type="OrthoDB" id="5675566at2"/>
<feature type="transmembrane region" description="Helical" evidence="12">
    <location>
        <begin position="147"/>
        <end position="165"/>
    </location>
</feature>
<dbReference type="CDD" id="cd00130">
    <property type="entry name" value="PAS"/>
    <property type="match status" value="1"/>
</dbReference>
<dbReference type="GO" id="GO:0005886">
    <property type="term" value="C:plasma membrane"/>
    <property type="evidence" value="ECO:0007669"/>
    <property type="project" value="UniProtKB-SubCell"/>
</dbReference>
<dbReference type="EMBL" id="FOYD01000002">
    <property type="protein sequence ID" value="SFQ69627.1"/>
    <property type="molecule type" value="Genomic_DNA"/>
</dbReference>
<evidence type="ECO:0000313" key="17">
    <source>
        <dbReference type="Proteomes" id="UP000242815"/>
    </source>
</evidence>
<evidence type="ECO:0000256" key="2">
    <source>
        <dbReference type="ARBA" id="ARBA00022475"/>
    </source>
</evidence>
<dbReference type="Pfam" id="PF08447">
    <property type="entry name" value="PAS_3"/>
    <property type="match status" value="1"/>
</dbReference>
<feature type="domain" description="PAS" evidence="14">
    <location>
        <begin position="21"/>
        <end position="76"/>
    </location>
</feature>
<keyword evidence="8 12" id="KW-0472">Membrane</keyword>
<dbReference type="Pfam" id="PF00015">
    <property type="entry name" value="MCPsignal"/>
    <property type="match status" value="1"/>
</dbReference>
<gene>
    <name evidence="16" type="ORF">SAMN05216578_102216</name>
</gene>
<keyword evidence="2" id="KW-1003">Cell membrane</keyword>
<dbReference type="InterPro" id="IPR004089">
    <property type="entry name" value="MCPsignal_dom"/>
</dbReference>
<dbReference type="SUPFAM" id="SSF58104">
    <property type="entry name" value="Methyl-accepting chemotaxis protein (MCP) signaling domain"/>
    <property type="match status" value="1"/>
</dbReference>
<evidence type="ECO:0000256" key="7">
    <source>
        <dbReference type="ARBA" id="ARBA00022989"/>
    </source>
</evidence>
<keyword evidence="3" id="KW-0488">Methylation</keyword>
<dbReference type="PROSITE" id="PS50111">
    <property type="entry name" value="CHEMOTAXIS_TRANSDUC_2"/>
    <property type="match status" value="1"/>
</dbReference>
<evidence type="ECO:0000259" key="14">
    <source>
        <dbReference type="PROSITE" id="PS50112"/>
    </source>
</evidence>
<evidence type="ECO:0000259" key="13">
    <source>
        <dbReference type="PROSITE" id="PS50111"/>
    </source>
</evidence>
<evidence type="ECO:0000313" key="16">
    <source>
        <dbReference type="EMBL" id="SFQ69627.1"/>
    </source>
</evidence>
<keyword evidence="6 12" id="KW-0812">Transmembrane</keyword>
<dbReference type="STRING" id="1002526.SAMN05216578_102216"/>
<evidence type="ECO:0000256" key="3">
    <source>
        <dbReference type="ARBA" id="ARBA00022481"/>
    </source>
</evidence>
<dbReference type="SMART" id="SM00091">
    <property type="entry name" value="PAS"/>
    <property type="match status" value="1"/>
</dbReference>
<evidence type="ECO:0000256" key="4">
    <source>
        <dbReference type="ARBA" id="ARBA00022500"/>
    </source>
</evidence>
<proteinExistence type="inferred from homology"/>
<protein>
    <submittedName>
        <fullName evidence="16">Methyl-accepting chemotaxis sensory transducer with Pas/Pac sensor</fullName>
    </submittedName>
</protein>
<evidence type="ECO:0000256" key="11">
    <source>
        <dbReference type="PROSITE-ProRule" id="PRU00284"/>
    </source>
</evidence>
<evidence type="ECO:0000256" key="12">
    <source>
        <dbReference type="SAM" id="Phobius"/>
    </source>
</evidence>
<evidence type="ECO:0000256" key="5">
    <source>
        <dbReference type="ARBA" id="ARBA00022519"/>
    </source>
</evidence>
<organism evidence="16 17">
    <name type="scientific">Halopseudomonas formosensis</name>
    <dbReference type="NCBI Taxonomy" id="1002526"/>
    <lineage>
        <taxon>Bacteria</taxon>
        <taxon>Pseudomonadati</taxon>
        <taxon>Pseudomonadota</taxon>
        <taxon>Gammaproteobacteria</taxon>
        <taxon>Pseudomonadales</taxon>
        <taxon>Pseudomonadaceae</taxon>
        <taxon>Halopseudomonas</taxon>
    </lineage>
</organism>
<comment type="similarity">
    <text evidence="10">Belongs to the methyl-accepting chemotaxis (MCP) protein family.</text>
</comment>
<dbReference type="FunFam" id="1.10.287.950:FF:000001">
    <property type="entry name" value="Methyl-accepting chemotaxis sensory transducer"/>
    <property type="match status" value="1"/>
</dbReference>
<comment type="subcellular location">
    <subcellularLocation>
        <location evidence="1">Cell inner membrane</location>
        <topology evidence="1">Multi-pass membrane protein</topology>
    </subcellularLocation>
</comment>
<keyword evidence="5" id="KW-0997">Cell inner membrane</keyword>
<name>A0A1I6AM47_9GAMM</name>
<dbReference type="Proteomes" id="UP000242815">
    <property type="component" value="Unassembled WGS sequence"/>
</dbReference>
<sequence length="517" mass="56340">MRKNLPVTQKEIQLRDDQRLITATDLKGVITYCNDTFAEVSGFTREELLGQAHNLIRHPDVPPAVFAHLWSYLKQGRSWMGIVKNRARNGDHYWVNAFITPIREGDQVVGFESVRVRATPEEIARTTAFYARLHSGRGMPINWHRQLLAMAPATLCSVIGGAGVYLAGPLGLIPALLLAAPIGLLLQQHRDRRLIGLFGSAESNIADPLLAPMYSDQEGPLGRLEMALYSHEARLRTCISRVDDFTEQLRQQATRSRELSHQSSEQLERQRAETDMVAAAINEMAAASQEVAGNVVRTAEATQMANQQADQGKQVASLARDAIESLSEAVSSAATAASRLASDAQEIGTVVDVIRGIAEQTNLLALNAAIEAARAGEQGRGFAVVADEVRALAKRTADSTEQIHRMIDNLQQATGRTMDTMRTGKDQADRGVAHVIEADEALDRIREAISRVSAMGEQIASAAEEQSAVAEEINRSISNIALLSDQTATQARQNARLSDELAGTANSQSELVARFRI</sequence>
<dbReference type="GO" id="GO:0004888">
    <property type="term" value="F:transmembrane signaling receptor activity"/>
    <property type="evidence" value="ECO:0007669"/>
    <property type="project" value="InterPro"/>
</dbReference>
<dbReference type="PANTHER" id="PTHR32089:SF74">
    <property type="entry name" value="METHYL-ACCEPTING CHEMOTAXIS PROTEIN AER"/>
    <property type="match status" value="1"/>
</dbReference>
<evidence type="ECO:0000256" key="1">
    <source>
        <dbReference type="ARBA" id="ARBA00004429"/>
    </source>
</evidence>
<dbReference type="GO" id="GO:0052131">
    <property type="term" value="P:positive aerotaxis"/>
    <property type="evidence" value="ECO:0007669"/>
    <property type="project" value="UniProtKB-ARBA"/>
</dbReference>
<dbReference type="Gene3D" id="1.10.287.950">
    <property type="entry name" value="Methyl-accepting chemotaxis protein"/>
    <property type="match status" value="1"/>
</dbReference>